<dbReference type="AlphaFoldDB" id="A0AAJ0FEC0"/>
<feature type="transmembrane region" description="Helical" evidence="2">
    <location>
        <begin position="62"/>
        <end position="80"/>
    </location>
</feature>
<feature type="region of interest" description="Disordered" evidence="1">
    <location>
        <begin position="641"/>
        <end position="662"/>
    </location>
</feature>
<comment type="caution">
    <text evidence="3">The sequence shown here is derived from an EMBL/GenBank/DDBJ whole genome shotgun (WGS) entry which is preliminary data.</text>
</comment>
<keyword evidence="2" id="KW-0812">Transmembrane</keyword>
<feature type="transmembrane region" description="Helical" evidence="2">
    <location>
        <begin position="532"/>
        <end position="552"/>
    </location>
</feature>
<feature type="transmembrane region" description="Helical" evidence="2">
    <location>
        <begin position="39"/>
        <end position="55"/>
    </location>
</feature>
<reference evidence="3" key="1">
    <citation type="submission" date="2023-06" db="EMBL/GenBank/DDBJ databases">
        <title>Genome-scale phylogeny and comparative genomics of the fungal order Sordariales.</title>
        <authorList>
            <consortium name="Lawrence Berkeley National Laboratory"/>
            <person name="Hensen N."/>
            <person name="Bonometti L."/>
            <person name="Westerberg I."/>
            <person name="Brannstrom I.O."/>
            <person name="Guillou S."/>
            <person name="Cros-Aarteil S."/>
            <person name="Calhoun S."/>
            <person name="Haridas S."/>
            <person name="Kuo A."/>
            <person name="Mondo S."/>
            <person name="Pangilinan J."/>
            <person name="Riley R."/>
            <person name="Labutti K."/>
            <person name="Andreopoulos B."/>
            <person name="Lipzen A."/>
            <person name="Chen C."/>
            <person name="Yanf M."/>
            <person name="Daum C."/>
            <person name="Ng V."/>
            <person name="Clum A."/>
            <person name="Steindorff A."/>
            <person name="Ohm R."/>
            <person name="Martin F."/>
            <person name="Silar P."/>
            <person name="Natvig D."/>
            <person name="Lalanne C."/>
            <person name="Gautier V."/>
            <person name="Ament-Velasquez S.L."/>
            <person name="Kruys A."/>
            <person name="Hutchinson M.I."/>
            <person name="Powell A.J."/>
            <person name="Barry K."/>
            <person name="Miller A.N."/>
            <person name="Grigoriev I.V."/>
            <person name="Debuchy R."/>
            <person name="Gladieux P."/>
            <person name="Thoren M.H."/>
            <person name="Johannesson H."/>
        </authorList>
    </citation>
    <scope>NUCLEOTIDE SEQUENCE</scope>
    <source>
        <strain evidence="3">PSN4</strain>
    </source>
</reference>
<feature type="transmembrane region" description="Helical" evidence="2">
    <location>
        <begin position="351"/>
        <end position="379"/>
    </location>
</feature>
<evidence type="ECO:0000256" key="2">
    <source>
        <dbReference type="SAM" id="Phobius"/>
    </source>
</evidence>
<keyword evidence="2" id="KW-0472">Membrane</keyword>
<dbReference type="EMBL" id="MU839829">
    <property type="protein sequence ID" value="KAK1758010.1"/>
    <property type="molecule type" value="Genomic_DNA"/>
</dbReference>
<feature type="transmembrane region" description="Helical" evidence="2">
    <location>
        <begin position="288"/>
        <end position="314"/>
    </location>
</feature>
<dbReference type="Proteomes" id="UP001239445">
    <property type="component" value="Unassembled WGS sequence"/>
</dbReference>
<evidence type="ECO:0000313" key="4">
    <source>
        <dbReference type="Proteomes" id="UP001239445"/>
    </source>
</evidence>
<organism evidence="3 4">
    <name type="scientific">Echria macrotheca</name>
    <dbReference type="NCBI Taxonomy" id="438768"/>
    <lineage>
        <taxon>Eukaryota</taxon>
        <taxon>Fungi</taxon>
        <taxon>Dikarya</taxon>
        <taxon>Ascomycota</taxon>
        <taxon>Pezizomycotina</taxon>
        <taxon>Sordariomycetes</taxon>
        <taxon>Sordariomycetidae</taxon>
        <taxon>Sordariales</taxon>
        <taxon>Schizotheciaceae</taxon>
        <taxon>Echria</taxon>
    </lineage>
</organism>
<keyword evidence="2" id="KW-1133">Transmembrane helix</keyword>
<protein>
    <submittedName>
        <fullName evidence="3">Uncharacterized protein</fullName>
    </submittedName>
</protein>
<sequence>MGSSQSSLSNPAGTSFVSSEQLPCLVVGDSSLYGVGIRTSYYLQYVAALLSVLFLHSQDQKLWFLSFVPLAAANLVVLSLNATGGGLVVLDWAIVFGLVFWSVVFLAWSVVQGALRDSPGGVADVKQVQQNLEREGGRMVSDQEAEWDTRYIEVLRVLGTAEQTDCSGALWRSISNKQDVLERALQDYVAAFTSVRSMPAATDAASYIIDLYADGRIRDIAARMMVDNKQVESFRDTHTEALRRSHIPFDQAQVTTQALGRIAKEGSRSPDQRRSPWHLFRSVGRHTVAMGLISCGLGLLLYSGFVVFMVWLLFRGVNHGATHGCDVRLIFIFVPVSAYSRGAMTGLKVLACIWLAVVGMPALLFGLALLGLGATNWWLGSPARRPPPTALGPKTGPAATDLRTVPYDAEKGKETEVASPATMTRFSRASELYEMDEFAQPSSAAARDTLGSSYYDFLLKEAAAAGNPGTTAAGTVSGIRGGQMVHGRTPRLGSLLPRLRWEYLLVLPVAHTAAVVEMTIRLNHMQMRQRAMTSMAELVAFFLGAFVFLRVVTRCLREAVRRIRRRQSAGWFDERWKILGAPATRLDDVGAVVGGSFYHGGYVGGGALGREISVGESSFGKETEMSESASAARSKARRIYMQPERRSGSSMGKFKEMIDEDE</sequence>
<evidence type="ECO:0000256" key="1">
    <source>
        <dbReference type="SAM" id="MobiDB-lite"/>
    </source>
</evidence>
<gene>
    <name evidence="3" type="ORF">QBC47DRAFT_373548</name>
</gene>
<accession>A0AAJ0FEC0</accession>
<evidence type="ECO:0000313" key="3">
    <source>
        <dbReference type="EMBL" id="KAK1758010.1"/>
    </source>
</evidence>
<name>A0AAJ0FEC0_9PEZI</name>
<proteinExistence type="predicted"/>
<feature type="transmembrane region" description="Helical" evidence="2">
    <location>
        <begin position="92"/>
        <end position="111"/>
    </location>
</feature>
<keyword evidence="4" id="KW-1185">Reference proteome</keyword>
<feature type="compositionally biased region" description="Basic and acidic residues" evidence="1">
    <location>
        <begin position="643"/>
        <end position="662"/>
    </location>
</feature>